<accession>A0A0D2C7Y6</accession>
<keyword evidence="2" id="KW-1185">Reference proteome</keyword>
<reference evidence="1 2" key="1">
    <citation type="submission" date="2015-01" db="EMBL/GenBank/DDBJ databases">
        <title>The Genome Sequence of Exophiala xenobiotica CBS118157.</title>
        <authorList>
            <consortium name="The Broad Institute Genomics Platform"/>
            <person name="Cuomo C."/>
            <person name="de Hoog S."/>
            <person name="Gorbushina A."/>
            <person name="Stielow B."/>
            <person name="Teixiera M."/>
            <person name="Abouelleil A."/>
            <person name="Chapman S.B."/>
            <person name="Priest M."/>
            <person name="Young S.K."/>
            <person name="Wortman J."/>
            <person name="Nusbaum C."/>
            <person name="Birren B."/>
        </authorList>
    </citation>
    <scope>NUCLEOTIDE SEQUENCE [LARGE SCALE GENOMIC DNA]</scope>
    <source>
        <strain evidence="1 2">CBS 118157</strain>
    </source>
</reference>
<proteinExistence type="predicted"/>
<dbReference type="AlphaFoldDB" id="A0A0D2C7Y6"/>
<dbReference type="GeneID" id="25323085"/>
<dbReference type="PANTHER" id="PTHR43591:SF24">
    <property type="entry name" value="2-METHOXY-6-POLYPRENYL-1,4-BENZOQUINOL METHYLASE, MITOCHONDRIAL"/>
    <property type="match status" value="1"/>
</dbReference>
<dbReference type="OrthoDB" id="506498at2759"/>
<organism evidence="1 2">
    <name type="scientific">Exophiala xenobiotica</name>
    <dbReference type="NCBI Taxonomy" id="348802"/>
    <lineage>
        <taxon>Eukaryota</taxon>
        <taxon>Fungi</taxon>
        <taxon>Dikarya</taxon>
        <taxon>Ascomycota</taxon>
        <taxon>Pezizomycotina</taxon>
        <taxon>Eurotiomycetes</taxon>
        <taxon>Chaetothyriomycetidae</taxon>
        <taxon>Chaetothyriales</taxon>
        <taxon>Herpotrichiellaceae</taxon>
        <taxon>Exophiala</taxon>
    </lineage>
</organism>
<evidence type="ECO:0000313" key="1">
    <source>
        <dbReference type="EMBL" id="KIW61006.1"/>
    </source>
</evidence>
<dbReference type="InterPro" id="IPR029063">
    <property type="entry name" value="SAM-dependent_MTases_sf"/>
</dbReference>
<evidence type="ECO:0008006" key="3">
    <source>
        <dbReference type="Google" id="ProtNLM"/>
    </source>
</evidence>
<dbReference type="EMBL" id="KN847317">
    <property type="protein sequence ID" value="KIW61006.1"/>
    <property type="molecule type" value="Genomic_DNA"/>
</dbReference>
<dbReference type="SUPFAM" id="SSF53335">
    <property type="entry name" value="S-adenosyl-L-methionine-dependent methyltransferases"/>
    <property type="match status" value="1"/>
</dbReference>
<dbReference type="Gene3D" id="3.40.50.150">
    <property type="entry name" value="Vaccinia Virus protein VP39"/>
    <property type="match status" value="1"/>
</dbReference>
<dbReference type="PANTHER" id="PTHR43591">
    <property type="entry name" value="METHYLTRANSFERASE"/>
    <property type="match status" value="1"/>
</dbReference>
<dbReference type="RefSeq" id="XP_013321593.1">
    <property type="nucleotide sequence ID" value="XM_013466139.1"/>
</dbReference>
<dbReference type="STRING" id="348802.A0A0D2C7Y6"/>
<dbReference type="CDD" id="cd02440">
    <property type="entry name" value="AdoMet_MTases"/>
    <property type="match status" value="1"/>
</dbReference>
<dbReference type="GO" id="GO:0008168">
    <property type="term" value="F:methyltransferase activity"/>
    <property type="evidence" value="ECO:0007669"/>
    <property type="project" value="TreeGrafter"/>
</dbReference>
<dbReference type="Pfam" id="PF13489">
    <property type="entry name" value="Methyltransf_23"/>
    <property type="match status" value="1"/>
</dbReference>
<protein>
    <recommendedName>
        <fullName evidence="3">Methyltransferase domain-containing protein</fullName>
    </recommendedName>
</protein>
<sequence>MAPRSSSDEQFDRKVMYCDREYQEHSLRHEIYLVPVDAEEETRLIDQHEMLKVIYHDWNNGLYPAFIGDPEAILDCGFGTGNWAYDMAEYDPGCWVTAVDISPILAPSDQLENMDLQIADLNDRLDFAEPETFDMIHSRFVASGISAARWPNYFRDMHRLLKRGGWVQITEWDLSFRSDSADSDALQALQEWSRLYAESLSVTTRPEGRKRARVVQDCESWMRMAGFVNVSTDVRDIPTCPWPTDPHKRSIGEANLSNMKGLIYALSLYPVTHPQVRGIEDLHTLIEAAYAELSNREAKPYIRLCSQTPGIVVLANICSQSHDVWNETLKSSDFIGRKSRKQV</sequence>
<evidence type="ECO:0000313" key="2">
    <source>
        <dbReference type="Proteomes" id="UP000054342"/>
    </source>
</evidence>
<name>A0A0D2C7Y6_9EURO</name>
<dbReference type="HOGENOM" id="CLU_010595_10_1_1"/>
<dbReference type="Proteomes" id="UP000054342">
    <property type="component" value="Unassembled WGS sequence"/>
</dbReference>
<gene>
    <name evidence="1" type="ORF">PV05_01177</name>
</gene>